<feature type="compositionally biased region" description="Basic and acidic residues" evidence="1">
    <location>
        <begin position="1"/>
        <end position="13"/>
    </location>
</feature>
<gene>
    <name evidence="2" type="ORF">LTRI10_LOCUS35927</name>
</gene>
<name>A0AAV2FCQ9_9ROSI</name>
<protein>
    <submittedName>
        <fullName evidence="2">Uncharacterized protein</fullName>
    </submittedName>
</protein>
<reference evidence="2 3" key="1">
    <citation type="submission" date="2024-04" db="EMBL/GenBank/DDBJ databases">
        <authorList>
            <person name="Fracassetti M."/>
        </authorList>
    </citation>
    <scope>NUCLEOTIDE SEQUENCE [LARGE SCALE GENOMIC DNA]</scope>
</reference>
<evidence type="ECO:0000313" key="3">
    <source>
        <dbReference type="Proteomes" id="UP001497516"/>
    </source>
</evidence>
<proteinExistence type="predicted"/>
<sequence>MDRRRLRASDTKGRNNVTVHIPGRGGDNDGGEAAATVVAGVSGSRGMVTMRTSSWNLPCILKASQF</sequence>
<feature type="region of interest" description="Disordered" evidence="1">
    <location>
        <begin position="1"/>
        <end position="31"/>
    </location>
</feature>
<dbReference type="AlphaFoldDB" id="A0AAV2FCQ9"/>
<organism evidence="2 3">
    <name type="scientific">Linum trigynum</name>
    <dbReference type="NCBI Taxonomy" id="586398"/>
    <lineage>
        <taxon>Eukaryota</taxon>
        <taxon>Viridiplantae</taxon>
        <taxon>Streptophyta</taxon>
        <taxon>Embryophyta</taxon>
        <taxon>Tracheophyta</taxon>
        <taxon>Spermatophyta</taxon>
        <taxon>Magnoliopsida</taxon>
        <taxon>eudicotyledons</taxon>
        <taxon>Gunneridae</taxon>
        <taxon>Pentapetalae</taxon>
        <taxon>rosids</taxon>
        <taxon>fabids</taxon>
        <taxon>Malpighiales</taxon>
        <taxon>Linaceae</taxon>
        <taxon>Linum</taxon>
    </lineage>
</organism>
<accession>A0AAV2FCQ9</accession>
<dbReference type="Proteomes" id="UP001497516">
    <property type="component" value="Chromosome 6"/>
</dbReference>
<keyword evidence="3" id="KW-1185">Reference proteome</keyword>
<evidence type="ECO:0000313" key="2">
    <source>
        <dbReference type="EMBL" id="CAL1395498.1"/>
    </source>
</evidence>
<evidence type="ECO:0000256" key="1">
    <source>
        <dbReference type="SAM" id="MobiDB-lite"/>
    </source>
</evidence>
<dbReference type="EMBL" id="OZ034819">
    <property type="protein sequence ID" value="CAL1395498.1"/>
    <property type="molecule type" value="Genomic_DNA"/>
</dbReference>